<proteinExistence type="predicted"/>
<dbReference type="Proteomes" id="UP001239680">
    <property type="component" value="Unassembled WGS sequence"/>
</dbReference>
<dbReference type="PROSITE" id="PS50263">
    <property type="entry name" value="CN_HYDROLASE"/>
    <property type="match status" value="1"/>
</dbReference>
<dbReference type="Gene3D" id="3.60.110.10">
    <property type="entry name" value="Carbon-nitrogen hydrolase"/>
    <property type="match status" value="1"/>
</dbReference>
<dbReference type="PANTHER" id="PTHR23088:SF27">
    <property type="entry name" value="DEAMINATED GLUTATHIONE AMIDASE"/>
    <property type="match status" value="1"/>
</dbReference>
<evidence type="ECO:0000259" key="1">
    <source>
        <dbReference type="PROSITE" id="PS50263"/>
    </source>
</evidence>
<accession>A0ABU0W0W3</accession>
<dbReference type="GO" id="GO:0016787">
    <property type="term" value="F:hydrolase activity"/>
    <property type="evidence" value="ECO:0007669"/>
    <property type="project" value="UniProtKB-KW"/>
</dbReference>
<dbReference type="PANTHER" id="PTHR23088">
    <property type="entry name" value="NITRILASE-RELATED"/>
    <property type="match status" value="1"/>
</dbReference>
<dbReference type="RefSeq" id="WP_306681365.1">
    <property type="nucleotide sequence ID" value="NZ_JAVDBT010000015.1"/>
</dbReference>
<dbReference type="SUPFAM" id="SSF56317">
    <property type="entry name" value="Carbon-nitrogen hydrolase"/>
    <property type="match status" value="1"/>
</dbReference>
<evidence type="ECO:0000313" key="2">
    <source>
        <dbReference type="EMBL" id="MDQ2067657.1"/>
    </source>
</evidence>
<dbReference type="EMBL" id="JAVDBT010000015">
    <property type="protein sequence ID" value="MDQ2067657.1"/>
    <property type="molecule type" value="Genomic_DNA"/>
</dbReference>
<evidence type="ECO:0000313" key="3">
    <source>
        <dbReference type="Proteomes" id="UP001239680"/>
    </source>
</evidence>
<feature type="domain" description="CN hydrolase" evidence="1">
    <location>
        <begin position="1"/>
        <end position="235"/>
    </location>
</feature>
<gene>
    <name evidence="2" type="ORF">Q9295_14870</name>
</gene>
<comment type="caution">
    <text evidence="2">The sequence shown here is derived from an EMBL/GenBank/DDBJ whole genome shotgun (WGS) entry which is preliminary data.</text>
</comment>
<dbReference type="InterPro" id="IPR003010">
    <property type="entry name" value="C-N_Hydrolase"/>
</dbReference>
<name>A0ABU0W0W3_9RHOB</name>
<dbReference type="Pfam" id="PF00795">
    <property type="entry name" value="CN_hydrolase"/>
    <property type="match status" value="1"/>
</dbReference>
<protein>
    <submittedName>
        <fullName evidence="2">Nitrilase-related carbon-nitrogen hydrolase</fullName>
    </submittedName>
</protein>
<keyword evidence="3" id="KW-1185">Reference proteome</keyword>
<sequence>MRLALWQGYSPAGDRDAALLQAEAALASAGALGAQALVMPETWLPGYNQDISPNNALSADDPVFTRLGRAAASADCALILGYAERDGDHIYNAAICLGPDGEPLAHYRKIQLFGPRERALYRAGDAYVTFPLGAETVALLICYDVEFSSHISSLRAKGVTAIFAPTANMTPFEHVSRATVPAMAANHGVSIVYANYCGSEGDLDYQGHSVIVGPHGEVLAQAGPTPALLIADLPARRPAYISSQNADLRVIE</sequence>
<keyword evidence="2" id="KW-0378">Hydrolase</keyword>
<reference evidence="2 3" key="1">
    <citation type="submission" date="2023-08" db="EMBL/GenBank/DDBJ databases">
        <title>Characterization of two Paracoccaceae strains isolated from Phycosphere and proposal of Xinfangfangia lacusdiani sp. nov.</title>
        <authorList>
            <person name="Deng Y."/>
            <person name="Zhang Y.Q."/>
        </authorList>
    </citation>
    <scope>NUCLEOTIDE SEQUENCE [LARGE SCALE GENOMIC DNA]</scope>
    <source>
        <strain evidence="2 3">CPCC 101601</strain>
    </source>
</reference>
<dbReference type="InterPro" id="IPR036526">
    <property type="entry name" value="C-N_Hydrolase_sf"/>
</dbReference>
<organism evidence="2 3">
    <name type="scientific">Pseudogemmobacter lacusdianii</name>
    <dbReference type="NCBI Taxonomy" id="3069608"/>
    <lineage>
        <taxon>Bacteria</taxon>
        <taxon>Pseudomonadati</taxon>
        <taxon>Pseudomonadota</taxon>
        <taxon>Alphaproteobacteria</taxon>
        <taxon>Rhodobacterales</taxon>
        <taxon>Paracoccaceae</taxon>
        <taxon>Pseudogemmobacter</taxon>
    </lineage>
</organism>